<keyword evidence="7" id="KW-0560">Oxidoreductase</keyword>
<keyword evidence="5 6" id="KW-0408">Iron</keyword>
<comment type="similarity">
    <text evidence="2 7">Belongs to the cytochrome P450 family.</text>
</comment>
<comment type="caution">
    <text evidence="8">The sequence shown here is derived from an EMBL/GenBank/DDBJ whole genome shotgun (WGS) entry which is preliminary data.</text>
</comment>
<dbReference type="Proteomes" id="UP000078237">
    <property type="component" value="Unassembled WGS sequence"/>
</dbReference>
<keyword evidence="9" id="KW-1185">Reference proteome</keyword>
<evidence type="ECO:0000256" key="6">
    <source>
        <dbReference type="PIRSR" id="PIRSR602401-1"/>
    </source>
</evidence>
<dbReference type="STRING" id="100816.A0A175VUB1"/>
<name>A0A175VUB1_9PEZI</name>
<dbReference type="InterPro" id="IPR002401">
    <property type="entry name" value="Cyt_P450_E_grp-I"/>
</dbReference>
<keyword evidence="7" id="KW-0503">Monooxygenase</keyword>
<dbReference type="PANTHER" id="PTHR24305">
    <property type="entry name" value="CYTOCHROME P450"/>
    <property type="match status" value="1"/>
</dbReference>
<dbReference type="PRINTS" id="PR00463">
    <property type="entry name" value="EP450I"/>
</dbReference>
<dbReference type="AlphaFoldDB" id="A0A175VUB1"/>
<accession>A0A175VUB1</accession>
<evidence type="ECO:0000256" key="7">
    <source>
        <dbReference type="RuleBase" id="RU000461"/>
    </source>
</evidence>
<proteinExistence type="inferred from homology"/>
<evidence type="ECO:0000313" key="9">
    <source>
        <dbReference type="Proteomes" id="UP000078237"/>
    </source>
</evidence>
<organism evidence="8 9">
    <name type="scientific">Madurella mycetomatis</name>
    <dbReference type="NCBI Taxonomy" id="100816"/>
    <lineage>
        <taxon>Eukaryota</taxon>
        <taxon>Fungi</taxon>
        <taxon>Dikarya</taxon>
        <taxon>Ascomycota</taxon>
        <taxon>Pezizomycotina</taxon>
        <taxon>Sordariomycetes</taxon>
        <taxon>Sordariomycetidae</taxon>
        <taxon>Sordariales</taxon>
        <taxon>Sordariales incertae sedis</taxon>
        <taxon>Madurella</taxon>
    </lineage>
</organism>
<dbReference type="InterPro" id="IPR001128">
    <property type="entry name" value="Cyt_P450"/>
</dbReference>
<dbReference type="PRINTS" id="PR00385">
    <property type="entry name" value="P450"/>
</dbReference>
<feature type="binding site" description="axial binding residue" evidence="6">
    <location>
        <position position="467"/>
    </location>
    <ligand>
        <name>heme</name>
        <dbReference type="ChEBI" id="CHEBI:30413"/>
    </ligand>
    <ligandPart>
        <name>Fe</name>
        <dbReference type="ChEBI" id="CHEBI:18248"/>
    </ligandPart>
</feature>
<dbReference type="VEuPathDB" id="FungiDB:MMYC01_208309"/>
<dbReference type="GO" id="GO:0004497">
    <property type="term" value="F:monooxygenase activity"/>
    <property type="evidence" value="ECO:0007669"/>
    <property type="project" value="UniProtKB-KW"/>
</dbReference>
<dbReference type="InterPro" id="IPR017972">
    <property type="entry name" value="Cyt_P450_CS"/>
</dbReference>
<dbReference type="InterPro" id="IPR036396">
    <property type="entry name" value="Cyt_P450_sf"/>
</dbReference>
<evidence type="ECO:0000256" key="3">
    <source>
        <dbReference type="ARBA" id="ARBA00022617"/>
    </source>
</evidence>
<dbReference type="EMBL" id="LCTW02000321">
    <property type="protein sequence ID" value="KXX74771.1"/>
    <property type="molecule type" value="Genomic_DNA"/>
</dbReference>
<dbReference type="OrthoDB" id="3934656at2759"/>
<dbReference type="GO" id="GO:0032259">
    <property type="term" value="P:methylation"/>
    <property type="evidence" value="ECO:0007669"/>
    <property type="project" value="UniProtKB-KW"/>
</dbReference>
<gene>
    <name evidence="8" type="ORF">MMYC01_208309</name>
</gene>
<keyword evidence="4 6" id="KW-0479">Metal-binding</keyword>
<evidence type="ECO:0000256" key="5">
    <source>
        <dbReference type="ARBA" id="ARBA00023004"/>
    </source>
</evidence>
<protein>
    <submittedName>
        <fullName evidence="8">Pisatin demethylase</fullName>
    </submittedName>
</protein>
<sequence length="527" mass="59121">MRELVSLVPQLLVCSLGLTLLCFLTATIYCIILHPLSPVPGPRLAALSNIWQGIHVRNGRAPRLARTLHERYGPIVRVGPNEVWLNSLEAFKRIYGAGSGYEKSDFYLATALNKPTVGWSLDARFPDSLDLLSEFDTERYRLQRRLIGPLYLASNVKKFESAVDRVATQTISELKKLDGTEIDLKEWMHIIVVECLGAVVLSWSPGYIKNRSDGCTSAHSYLGWKRKSVFGLFPGITTVAFFSKTVGRMFSLIWGITYKTPKNFKPFFTSVYQKISRRIASARRRNHQHLNTKDERVDLLTDLLQLHKERPEFTETYLRRLAVTNFGAGHETMCAALTSVMAMVGSHPEVHKKVTEEVRNAPNAIPYDHAVCLQYTQASIKEAQRLHPVIGMSLPRKVPPGGLSLHGHYLPAGTTVGCNPAALHRNADIFGTDADQYKPDRWLQEGSPRVRTMERNNLTWGGGSRTCPGRHLAELIVYKIVPALLKEFDVEVTSMPTEDEMPCYFMAMLTGVRARFIPVGDKGSSQV</sequence>
<dbReference type="GO" id="GO:0020037">
    <property type="term" value="F:heme binding"/>
    <property type="evidence" value="ECO:0007669"/>
    <property type="project" value="InterPro"/>
</dbReference>
<keyword evidence="3 6" id="KW-0349">Heme</keyword>
<dbReference type="PANTHER" id="PTHR24305:SF232">
    <property type="entry name" value="P450, PUTATIVE (EUROFUNG)-RELATED"/>
    <property type="match status" value="1"/>
</dbReference>
<evidence type="ECO:0000256" key="2">
    <source>
        <dbReference type="ARBA" id="ARBA00010617"/>
    </source>
</evidence>
<comment type="cofactor">
    <cofactor evidence="1 6">
        <name>heme</name>
        <dbReference type="ChEBI" id="CHEBI:30413"/>
    </cofactor>
</comment>
<dbReference type="InterPro" id="IPR050121">
    <property type="entry name" value="Cytochrome_P450_monoxygenase"/>
</dbReference>
<dbReference type="GO" id="GO:0008168">
    <property type="term" value="F:methyltransferase activity"/>
    <property type="evidence" value="ECO:0007669"/>
    <property type="project" value="UniProtKB-KW"/>
</dbReference>
<dbReference type="GO" id="GO:0016705">
    <property type="term" value="F:oxidoreductase activity, acting on paired donors, with incorporation or reduction of molecular oxygen"/>
    <property type="evidence" value="ECO:0007669"/>
    <property type="project" value="InterPro"/>
</dbReference>
<dbReference type="GO" id="GO:0005506">
    <property type="term" value="F:iron ion binding"/>
    <property type="evidence" value="ECO:0007669"/>
    <property type="project" value="InterPro"/>
</dbReference>
<evidence type="ECO:0000256" key="4">
    <source>
        <dbReference type="ARBA" id="ARBA00022723"/>
    </source>
</evidence>
<dbReference type="Pfam" id="PF00067">
    <property type="entry name" value="p450"/>
    <property type="match status" value="1"/>
</dbReference>
<dbReference type="PROSITE" id="PS00086">
    <property type="entry name" value="CYTOCHROME_P450"/>
    <property type="match status" value="1"/>
</dbReference>
<dbReference type="Gene3D" id="1.10.630.10">
    <property type="entry name" value="Cytochrome P450"/>
    <property type="match status" value="1"/>
</dbReference>
<dbReference type="SUPFAM" id="SSF48264">
    <property type="entry name" value="Cytochrome P450"/>
    <property type="match status" value="1"/>
</dbReference>
<evidence type="ECO:0000313" key="8">
    <source>
        <dbReference type="EMBL" id="KXX74771.1"/>
    </source>
</evidence>
<evidence type="ECO:0000256" key="1">
    <source>
        <dbReference type="ARBA" id="ARBA00001971"/>
    </source>
</evidence>
<reference evidence="8 9" key="1">
    <citation type="journal article" date="2016" name="Genome Announc.">
        <title>Genome Sequence of Madurella mycetomatis mm55, Isolated from a Human Mycetoma Case in Sudan.</title>
        <authorList>
            <person name="Smit S."/>
            <person name="Derks M.F."/>
            <person name="Bervoets S."/>
            <person name="Fahal A."/>
            <person name="van Leeuwen W."/>
            <person name="van Belkum A."/>
            <person name="van de Sande W.W."/>
        </authorList>
    </citation>
    <scope>NUCLEOTIDE SEQUENCE [LARGE SCALE GENOMIC DNA]</scope>
    <source>
        <strain evidence="9">mm55</strain>
    </source>
</reference>